<evidence type="ECO:0000313" key="2">
    <source>
        <dbReference type="Proteomes" id="UP000814140"/>
    </source>
</evidence>
<comment type="caution">
    <text evidence="1">The sequence shown here is derived from an EMBL/GenBank/DDBJ whole genome shotgun (WGS) entry which is preliminary data.</text>
</comment>
<keyword evidence="2" id="KW-1185">Reference proteome</keyword>
<gene>
    <name evidence="1" type="ORF">BV25DRAFT_1736387</name>
</gene>
<protein>
    <submittedName>
        <fullName evidence="1">Uncharacterized protein</fullName>
    </submittedName>
</protein>
<reference evidence="1" key="1">
    <citation type="submission" date="2021-03" db="EMBL/GenBank/DDBJ databases">
        <authorList>
            <consortium name="DOE Joint Genome Institute"/>
            <person name="Ahrendt S."/>
            <person name="Looney B.P."/>
            <person name="Miyauchi S."/>
            <person name="Morin E."/>
            <person name="Drula E."/>
            <person name="Courty P.E."/>
            <person name="Chicoki N."/>
            <person name="Fauchery L."/>
            <person name="Kohler A."/>
            <person name="Kuo A."/>
            <person name="Labutti K."/>
            <person name="Pangilinan J."/>
            <person name="Lipzen A."/>
            <person name="Riley R."/>
            <person name="Andreopoulos W."/>
            <person name="He G."/>
            <person name="Johnson J."/>
            <person name="Barry K.W."/>
            <person name="Grigoriev I.V."/>
            <person name="Nagy L."/>
            <person name="Hibbett D."/>
            <person name="Henrissat B."/>
            <person name="Matheny P.B."/>
            <person name="Labbe J."/>
            <person name="Martin F."/>
        </authorList>
    </citation>
    <scope>NUCLEOTIDE SEQUENCE</scope>
    <source>
        <strain evidence="1">HHB10654</strain>
    </source>
</reference>
<sequence>MGFAWKRGPSLQSSSPLPRTCALLVSLVAPHLALCTSIPANKLPTSRHVTPIHPKPPPPHHLPRVSLFALSVLREGMSRSASPCIHCPSSGFSRWAYKPFRKARSLQRRTGLPRVVLDRGCNPSPLLHSVSAVYVPHCTTRSCAAYSRAGLTLTAQNCRVHARGVLRSSRVRGSTCTCALPEA</sequence>
<name>A0ACB8SH69_9AGAM</name>
<dbReference type="EMBL" id="MU277285">
    <property type="protein sequence ID" value="KAI0055612.1"/>
    <property type="molecule type" value="Genomic_DNA"/>
</dbReference>
<dbReference type="Proteomes" id="UP000814140">
    <property type="component" value="Unassembled WGS sequence"/>
</dbReference>
<evidence type="ECO:0000313" key="1">
    <source>
        <dbReference type="EMBL" id="KAI0055612.1"/>
    </source>
</evidence>
<organism evidence="1 2">
    <name type="scientific">Artomyces pyxidatus</name>
    <dbReference type="NCBI Taxonomy" id="48021"/>
    <lineage>
        <taxon>Eukaryota</taxon>
        <taxon>Fungi</taxon>
        <taxon>Dikarya</taxon>
        <taxon>Basidiomycota</taxon>
        <taxon>Agaricomycotina</taxon>
        <taxon>Agaricomycetes</taxon>
        <taxon>Russulales</taxon>
        <taxon>Auriscalpiaceae</taxon>
        <taxon>Artomyces</taxon>
    </lineage>
</organism>
<proteinExistence type="predicted"/>
<accession>A0ACB8SH69</accession>
<reference evidence="1" key="2">
    <citation type="journal article" date="2022" name="New Phytol.">
        <title>Evolutionary transition to the ectomycorrhizal habit in the genomes of a hyperdiverse lineage of mushroom-forming fungi.</title>
        <authorList>
            <person name="Looney B."/>
            <person name="Miyauchi S."/>
            <person name="Morin E."/>
            <person name="Drula E."/>
            <person name="Courty P.E."/>
            <person name="Kohler A."/>
            <person name="Kuo A."/>
            <person name="LaButti K."/>
            <person name="Pangilinan J."/>
            <person name="Lipzen A."/>
            <person name="Riley R."/>
            <person name="Andreopoulos W."/>
            <person name="He G."/>
            <person name="Johnson J."/>
            <person name="Nolan M."/>
            <person name="Tritt A."/>
            <person name="Barry K.W."/>
            <person name="Grigoriev I.V."/>
            <person name="Nagy L.G."/>
            <person name="Hibbett D."/>
            <person name="Henrissat B."/>
            <person name="Matheny P.B."/>
            <person name="Labbe J."/>
            <person name="Martin F.M."/>
        </authorList>
    </citation>
    <scope>NUCLEOTIDE SEQUENCE</scope>
    <source>
        <strain evidence="1">HHB10654</strain>
    </source>
</reference>